<feature type="compositionally biased region" description="Low complexity" evidence="1">
    <location>
        <begin position="4173"/>
        <end position="4209"/>
    </location>
</feature>
<evidence type="ECO:0000259" key="3">
    <source>
        <dbReference type="Pfam" id="PF07523"/>
    </source>
</evidence>
<feature type="domain" description="Ig-like" evidence="3">
    <location>
        <begin position="2120"/>
        <end position="2178"/>
    </location>
</feature>
<feature type="domain" description="Ig-like" evidence="3">
    <location>
        <begin position="2200"/>
        <end position="2258"/>
    </location>
</feature>
<feature type="chain" id="PRO_5044879386" evidence="2">
    <location>
        <begin position="39"/>
        <end position="4331"/>
    </location>
</feature>
<feature type="domain" description="Ig-like" evidence="3">
    <location>
        <begin position="3396"/>
        <end position="3448"/>
    </location>
</feature>
<feature type="domain" description="Ig-like" evidence="3">
    <location>
        <begin position="3561"/>
        <end position="3620"/>
    </location>
</feature>
<feature type="domain" description="Pesticidal crystal protein Cry22Aa Ig-like" evidence="4">
    <location>
        <begin position="3975"/>
        <end position="4035"/>
    </location>
</feature>
<feature type="compositionally biased region" description="Low complexity" evidence="1">
    <location>
        <begin position="161"/>
        <end position="178"/>
    </location>
</feature>
<reference evidence="5 6" key="1">
    <citation type="submission" date="2018-10" db="EMBL/GenBank/DDBJ databases">
        <title>Genome sequences of five Lactobacillus pentosus strains isolated from brines of traditionally fermented spanish-style green table olives and differences between them.</title>
        <authorList>
            <person name="Jimenez Diaz R."/>
        </authorList>
    </citation>
    <scope>NUCLEOTIDE SEQUENCE [LARGE SCALE GENOMIC DNA]</scope>
    <source>
        <strain evidence="5 6">IG10</strain>
    </source>
</reference>
<feature type="domain" description="Ig-like" evidence="3">
    <location>
        <begin position="2756"/>
        <end position="2815"/>
    </location>
</feature>
<feature type="domain" description="Pesticidal crystal protein Cry22Aa Ig-like" evidence="4">
    <location>
        <begin position="2047"/>
        <end position="2098"/>
    </location>
</feature>
<dbReference type="Proteomes" id="UP000276249">
    <property type="component" value="Unassembled WGS sequence"/>
</dbReference>
<protein>
    <submittedName>
        <fullName evidence="5">DUF5011 domain-containing protein</fullName>
    </submittedName>
</protein>
<feature type="region of interest" description="Disordered" evidence="1">
    <location>
        <begin position="4050"/>
        <end position="4255"/>
    </location>
</feature>
<dbReference type="InterPro" id="IPR005046">
    <property type="entry name" value="DUF285"/>
</dbReference>
<dbReference type="EMBL" id="RDCJ01000102">
    <property type="protein sequence ID" value="RMW45278.1"/>
    <property type="molecule type" value="Genomic_DNA"/>
</dbReference>
<feature type="compositionally biased region" description="Polar residues" evidence="1">
    <location>
        <begin position="4217"/>
        <end position="4226"/>
    </location>
</feature>
<evidence type="ECO:0000259" key="4">
    <source>
        <dbReference type="Pfam" id="PF16403"/>
    </source>
</evidence>
<feature type="domain" description="Ig-like" evidence="3">
    <location>
        <begin position="3236"/>
        <end position="3288"/>
    </location>
</feature>
<feature type="domain" description="Ig-like" evidence="3">
    <location>
        <begin position="3729"/>
        <end position="3790"/>
    </location>
</feature>
<accession>A0ABD7IPX0</accession>
<keyword evidence="2" id="KW-0732">Signal</keyword>
<feature type="domain" description="Pesticidal crystal protein Cry22Aa Ig-like" evidence="4">
    <location>
        <begin position="1967"/>
        <end position="2018"/>
    </location>
</feature>
<feature type="region of interest" description="Disordered" evidence="1">
    <location>
        <begin position="67"/>
        <end position="250"/>
    </location>
</feature>
<feature type="domain" description="Pesticidal crystal protein Cry22Aa Ig-like" evidence="4">
    <location>
        <begin position="3810"/>
        <end position="3878"/>
    </location>
</feature>
<evidence type="ECO:0000256" key="1">
    <source>
        <dbReference type="SAM" id="MobiDB-lite"/>
    </source>
</evidence>
<feature type="domain" description="Ig-like" evidence="3">
    <location>
        <begin position="2360"/>
        <end position="2418"/>
    </location>
</feature>
<feature type="domain" description="Pesticidal crystal protein Cry22Aa Ig-like" evidence="4">
    <location>
        <begin position="3894"/>
        <end position="3962"/>
    </location>
</feature>
<feature type="domain" description="Ig-like" evidence="3">
    <location>
        <begin position="2440"/>
        <end position="2498"/>
    </location>
</feature>
<dbReference type="SUPFAM" id="SSF52058">
    <property type="entry name" value="L domain-like"/>
    <property type="match status" value="1"/>
</dbReference>
<feature type="domain" description="Ig-like" evidence="3">
    <location>
        <begin position="2915"/>
        <end position="2964"/>
    </location>
</feature>
<feature type="domain" description="Ig-like" evidence="3">
    <location>
        <begin position="2279"/>
        <end position="2338"/>
    </location>
</feature>
<feature type="domain" description="Pesticidal crystal protein Cry22Aa Ig-like" evidence="4">
    <location>
        <begin position="1809"/>
        <end position="1858"/>
    </location>
</feature>
<feature type="domain" description="Ig-like" evidence="3">
    <location>
        <begin position="1639"/>
        <end position="1698"/>
    </location>
</feature>
<dbReference type="Pfam" id="PF03382">
    <property type="entry name" value="DUF285"/>
    <property type="match status" value="4"/>
</dbReference>
<feature type="domain" description="Ig-like" evidence="3">
    <location>
        <begin position="2994"/>
        <end position="3046"/>
    </location>
</feature>
<feature type="domain" description="Ig-like" evidence="3">
    <location>
        <begin position="1880"/>
        <end position="1938"/>
    </location>
</feature>
<name>A0ABD7IPX0_LACPE</name>
<gene>
    <name evidence="5" type="ORF">D6U18_12285</name>
</gene>
<feature type="signal peptide" evidence="2">
    <location>
        <begin position="1"/>
        <end position="38"/>
    </location>
</feature>
<feature type="compositionally biased region" description="Basic and acidic residues" evidence="1">
    <location>
        <begin position="4227"/>
        <end position="4245"/>
    </location>
</feature>
<feature type="region of interest" description="Disordered" evidence="1">
    <location>
        <begin position="4270"/>
        <end position="4304"/>
    </location>
</feature>
<evidence type="ECO:0000313" key="6">
    <source>
        <dbReference type="Proteomes" id="UP000276249"/>
    </source>
</evidence>
<dbReference type="Gene3D" id="2.60.40.10">
    <property type="entry name" value="Immunoglobulins"/>
    <property type="match status" value="34"/>
</dbReference>
<feature type="domain" description="Ig-like" evidence="3">
    <location>
        <begin position="2835"/>
        <end position="2886"/>
    </location>
</feature>
<feature type="domain" description="Ig-like" evidence="3">
    <location>
        <begin position="1468"/>
        <end position="1538"/>
    </location>
</feature>
<dbReference type="InterPro" id="IPR032675">
    <property type="entry name" value="LRR_dom_sf"/>
</dbReference>
<dbReference type="PANTHER" id="PTHR24273:SF32">
    <property type="entry name" value="HYALIN"/>
    <property type="match status" value="1"/>
</dbReference>
<evidence type="ECO:0000313" key="5">
    <source>
        <dbReference type="EMBL" id="RMW45278.1"/>
    </source>
</evidence>
<proteinExistence type="predicted"/>
<dbReference type="Pfam" id="PF16403">
    <property type="entry name" value="Bact_surface_Ig-like"/>
    <property type="match status" value="7"/>
</dbReference>
<feature type="domain" description="Pesticidal crystal protein Cry22Aa Ig-like" evidence="4">
    <location>
        <begin position="2528"/>
        <end position="2578"/>
    </location>
</feature>
<dbReference type="NCBIfam" id="TIGR02167">
    <property type="entry name" value="Liste_lipo_26"/>
    <property type="match status" value="12"/>
</dbReference>
<comment type="caution">
    <text evidence="5">The sequence shown here is derived from an EMBL/GenBank/DDBJ whole genome shotgun (WGS) entry which is preliminary data.</text>
</comment>
<feature type="domain" description="Ig-like" evidence="3">
    <location>
        <begin position="2595"/>
        <end position="2655"/>
    </location>
</feature>
<feature type="compositionally biased region" description="Polar residues" evidence="1">
    <location>
        <begin position="117"/>
        <end position="160"/>
    </location>
</feature>
<dbReference type="PANTHER" id="PTHR24273">
    <property type="entry name" value="FI04643P-RELATED"/>
    <property type="match status" value="1"/>
</dbReference>
<feature type="compositionally biased region" description="Polar residues" evidence="1">
    <location>
        <begin position="4270"/>
        <end position="4280"/>
    </location>
</feature>
<feature type="domain" description="Ig-like" evidence="3">
    <location>
        <begin position="3156"/>
        <end position="3206"/>
    </location>
</feature>
<dbReference type="InterPro" id="IPR022038">
    <property type="entry name" value="Ig-like_bact"/>
</dbReference>
<dbReference type="Gene3D" id="3.80.10.10">
    <property type="entry name" value="Ribonuclease Inhibitor"/>
    <property type="match status" value="3"/>
</dbReference>
<dbReference type="Pfam" id="PF07523">
    <property type="entry name" value="Big_3"/>
    <property type="match status" value="25"/>
</dbReference>
<feature type="domain" description="Ig-like" evidence="3">
    <location>
        <begin position="3635"/>
        <end position="3702"/>
    </location>
</feature>
<organism evidence="5 6">
    <name type="scientific">Lactiplantibacillus pentosus</name>
    <name type="common">Lactobacillus pentosus</name>
    <dbReference type="NCBI Taxonomy" id="1589"/>
    <lineage>
        <taxon>Bacteria</taxon>
        <taxon>Bacillati</taxon>
        <taxon>Bacillota</taxon>
        <taxon>Bacilli</taxon>
        <taxon>Lactobacillales</taxon>
        <taxon>Lactobacillaceae</taxon>
        <taxon>Lactiplantibacillus</taxon>
    </lineage>
</organism>
<feature type="domain" description="Ig-like" evidence="3">
    <location>
        <begin position="3315"/>
        <end position="3366"/>
    </location>
</feature>
<dbReference type="InterPro" id="IPR032179">
    <property type="entry name" value="Cry22Aa_Ig-like"/>
</dbReference>
<feature type="domain" description="Ig-like" evidence="3">
    <location>
        <begin position="1560"/>
        <end position="1618"/>
    </location>
</feature>
<sequence>MKNNQEYVMMAARKNRRFWLAAGTALLVWQVNNQTAQAEVQQTPTSSADTTVVTANATAVSNVVQLQSGTKTSTKATPTAETTKSESTSPQQAGSDSQATSASGTASSAAKTVASGQAASDLTTNADNRAKSESTTPYTDGSNAVENKQNTTTVTTSADKSATGSQSTTETGTTPAQSVETDKAVSAGDSVPVDSATKADRVNDTSLSNDGYDAVGTDVNSSQPSETDKTGTDQTQSSTDGIDSQTVTDEKTSAGLTADSLSNLQPRLAQVQASSLQLDTVDATPTVAQDYAAWDAITDTSRKGIMGTSEWWIDDSDNTLHLGAGQLADANVQFDDNAEVTDWGNVGWGQYVEAHNAKLTLLFEGSVAVGANARGLFNGLTFDLSNEEYPRSFFSQISVKQTTDMSYMFERVTFMASGVFLNDWYSLADSVNASHMFENVKCIANASQYDKRVLVALPFLANAYSDTSYMFNNSGFSSIAMASDASDASKLTSQVTSMAYMFNNCTQLMSLDLSKFDTHNVTDMSYMFNGDENLGKLVISTYSPNNPDQTFDTSNVTNMSHMFTRCDALGNLDVSGFITSKVTNMSHMFDFCYATTLDVANFDTSQVTDMQAMFNGAVHVKTLDLSNFDTHLITNMDNMFTNCESLTSLLLPTHFVDQQVTSMKQMFTNCATLTSIDLVDDFDTRNVTNMDQLFSGCQKLTSLDVSQLDTSHITNMADFFNDCESLTNIEGLTHLNTAAVTTMANMFSNCRSLTALDLSNFETSRVTTMANMFNNCASLPVLDVSSLDTSQVVNMANMFAGCAALSALDTTPLKTTTVTNMSGMFKGDRALVSLDISKLATSQVTTMSHMFEDVFADQKVQSFTGLEKLDTSNVTDMSYMFAGFFLPVAMSLNLVNFDTRKVLNMQGMFKGYVNFKDDYLGYLQTGNVTDMSYMLSGLVNHTQFAWSNNLDTHSVTTMAYMFSDSPDMETFVWKQQLGMDQVTDMQGMFANDIALAHVDFDQFDTSQVTDMTAMFSGDTRLERLDLTSFDTSNVEHMYKMFYLDSALKNLNLSSFSGEKLQFNYEMLYSMFGLFNLLLVEDSDGNIQGGQYQTYLSTLILGCKTRLSLPKPTSVLGWFDSSKASKEEIQEILATYPTAEAFEEVLVASGLKPDLLVSAYLAPSQGFDGVWINNATAETLTSEQLMARYDGTNPLATAATWTWQNILGKDLQVISGTNSTWAPKDSLAGLIDTSKTIDDLTTTVTDATTNQTLTSSQLNALLQQPAHSGEYQVAYQYIDGDGTKQISVPVTLSLVANQSLITAKDSVLQLGTTWTAADNIASLLDADGSVTDLTKVNGIVSVNGIENGTVDTAIPGVYQIDYQMTDSTGTVRTATATVIVNGLTLKETQVNVSTDDRWDPLTNIDKAIDDQGNEATVELTITDSTDAEVANIKKPGTYQLNYHFTDAHGEHTATAAVNVKADENHADLQVKDSRVYQFGTWTPTDNFVSAMDSDGETLDISALSVTGTVDLNQVGKYTITYQFTDQFGVAHSGQATVEVLKNQAAISVDNNSGTLYANGIWNPASVVVNATDVDGSTVEDARIKCIGTVDMTTPGDYKLTYSFVDSLGKEHSKDTTVTVLENQAAISLENNSGTLYANGIWNPESVVVNATDVDGTAVEAKKIKCVGTVDVTTPGDYKLTYSFVDSLGKEHSKDTTVEVLENQAAINVDNNSGTLYANGIWNPESVVVNATDVDGTVVEGSEIKRSGTVDMTTPGDYKLTYSFVDSLGKEHSKDTTVEVLENQAAISVDNNSGTLYAHGVWNPASVVVNATDVDGTTVEDARIKCIGTVDMSTPGDYELTYSFKDSLGHEKSTSTTVKVLENHAAINVNNNSGTLYAHGIWNPDSVVVNATDVDGTVVEGSEIKRSGTVDMTTPGEYELTYSFVDSLGKEHSKNTTVTVLENQAAISVDNNSGTLYANGIWNPDSIVITATDVDGTTVEASKIKRSGTVDMTTPGDYKLTYSFTDSLGREQSTSTTVTVLENQAAISVDNNSGVLYAQGAWNPDSIVITATDVDGTTIEASKIKRSGTVDMTTPGDYKLTYSFTDSLGREQSTSTTVTVLENQAAINAANNSGKLYAHGVWNPESVVINATDVDGTTVEASKIKCSGTVDMTTPGDYKLTYSFTDSLGHEQSTSTMVTVLENHASINVDNNSGKLYAHGIWNPDSVVVTAVDVDGNAVENTKIKISGTVDVTKAGDYELIYSFKDILGHEQSTSTTVTVLENQAAISADNNSGTLYANGIWDPESVVVTATDVDGTTVGDARIKRSGTVDVTKAGDYELIYSFKDILGNEQSTSAMVTVLENHASIDVDNNSGTLYANGIWNPDSIVITAIDVDGATIEASKIKRSGTVDMTTPGAYELIYSFMDSLGHEQSTSTTVTVLENHALIDVDNNSGKLYAHGVWNPDSIVVKAIDVDGATVEASKIKHSGTVDMDTPGAYELIYSFMDSLGHEQNTSTTVTVLANLADIKVKTSGDKLYTHGVWNSDSVVVTAIDVDGTAVEDAKIKRSGTVDMSTPGDYELTYSFTDSLGQEQSTGTTVTVLENLAGIKVKSPTESFRIGAKWSERDNFVSATDIDGTLIDLADVDVESTVNSGVVGQYKVTYSFTDQQGRLQKAEVTVDVLANLAGIKADNLSDKLYAHGVWNPDSVVVNAVDVDGTTVEDARIKRSGSVDTTTPGDYELTYSFKDSLGQDHSTSATVTVLENLAGIKVKSIAESFRIGAKWSEKDNFDSATDVDGTPIDLADVDITSTVDPKKVGQYKVTYSFTDQQGQLRKADVTVKVLENLADIKVKSTTESFRIGAKWSAEDNFDSATDVDGTLINLSNIDIKSTVNSEVAGQYKVTYSFTDQQGKLRSVEVPVEVLANLADIRVKSTSESFRIGAKWSEKDNFDSATDVDGTPIDLADVDVTSTVDPKKVGQYKVTYSFTDQQGQLRQADVMVDVLANLAGIKAKAPTESFRIGAKWSENDNFDSATDVDGTALGLSNVDVKSTVNPEVVGQYKVTYSFTDQQGKLRSVEVPVNVLANMAGIKVKSKTESFRIGAKWSEKDNFDGATDVDGAPIDLADVDVISTVDSKAVGQYKVTYSFTDQQGKLRSVEVPVEVLANLAGIKAKSATESFRIGAKWSAKDNFEGATDVDGTRIDLADVDITSTVDPEKVGQYKVTYSFTDQQGKLRSVEVPVEVLANLAGIKVKSATESFRIGAKWSAEDNFESATNVDGTAVALSDVDVTSTVDPKKVGQYKVTYSFTDQQGQFRKADVTVDVLANLAGIKVKSTTESFRIGAKWSAEDNFDSATDVDGTPIDLADVDIESMVNPEVVGQYTVTYSFTDQQGKLRSIEVPVEVLANLAGIKVKSTAESFRIGAKWSEKDNFDRATNVDGTPVDLADVDITSTVDSKAVGQYKVTYSFTDQQGTVQQVIVPVNVLANYANLRLNQTELSFRAGDNRWQPESNIAAATDIDGRAIDLATMQITNAVDSTTPGTYLVNYAFTDSFNQTHRATATVTVLDNLAALTMTQQHVTLYLGNRQWQPEDNFGGAKNVDGSAITFDQLQVLGHYDLKVVGDYELTYQFTDQLDHLRTAQFTVTVAENQATIVVEKTAVTLHVGDTWEPMMNFVSATDMDGQAIAEDRISVNVTKLNQRLRLMMMRSRALPIVDTTVAGSYQVSYQFIDGNGNLQKLATTVTVLPNESALKLAANDITLYAGDEWQPMANVVKATNVDGTPVMADQLRISGSVNSNVVGQYRVLYSFVDQQNKLQQAVTTVNVLANQAALLLKHDQVALTVGDEWQPLANLQLARDVDGHEIASTDLVIDGQVDTAAPGTYQVRYHFTDMRGHEQQAVAMVTVVEPIVVDQALLRLHAETVTLRAGATWAPLSNVAEVLDSDGSAQTSEQVSVQGTVELNQAGKYLLTYHFLDQLGHDHSATATIIVLENEASLKLRTTAVTLKVGQKWDATANILAATDVDGRSINEAVVITGDVDWHCSGIYQLTYELVDQQGKLHSAKTMITLIAADDGSGNQGGNGNADNGSGNQGGNGNTDNGSGNQGGNGNTDNGSGNQGGNGNTDNGSGNQGGNGNTDNGSDNQGGNGNTDNGSDNQGGNGNTDNGSGNQGGNGNTDNGSGNQGGNGNTDNGLDNQGGNGNTDNGSGNQGGNSDADNGSGNQDGNGNTDTNSDNQSTKADDDAVSNDNLNTNHQIDTDTIHDADNDSGQKEVAKPNTVSHENGANATVKAAVAKHQSVTTDSAKSTINTKTTGQPGTGSPTQLPQTDEHNAGNTNWWPWLGIALAGLITMVKPTKKKKK</sequence>
<feature type="domain" description="Ig-like" evidence="3">
    <location>
        <begin position="1719"/>
        <end position="1778"/>
    </location>
</feature>
<dbReference type="InterPro" id="IPR011889">
    <property type="entry name" value="Liste_lipo_26"/>
</dbReference>
<feature type="compositionally biased region" description="Low complexity" evidence="1">
    <location>
        <begin position="67"/>
        <end position="116"/>
    </location>
</feature>
<dbReference type="RefSeq" id="WP_122217852.1">
    <property type="nucleotide sequence ID" value="NZ_RDCJ01000102.1"/>
</dbReference>
<evidence type="ECO:0000256" key="2">
    <source>
        <dbReference type="SAM" id="SignalP"/>
    </source>
</evidence>
<feature type="compositionally biased region" description="Polar residues" evidence="1">
    <location>
        <begin position="232"/>
        <end position="247"/>
    </location>
</feature>
<feature type="compositionally biased region" description="Low complexity" evidence="1">
    <location>
        <begin position="4281"/>
        <end position="4297"/>
    </location>
</feature>
<feature type="domain" description="Ig-like" evidence="3">
    <location>
        <begin position="3480"/>
        <end position="3539"/>
    </location>
</feature>
<feature type="domain" description="Ig-like" evidence="3">
    <location>
        <begin position="3074"/>
        <end position="3126"/>
    </location>
</feature>
<dbReference type="InterPro" id="IPR013783">
    <property type="entry name" value="Ig-like_fold"/>
</dbReference>
<feature type="domain" description="Ig-like" evidence="3">
    <location>
        <begin position="2678"/>
        <end position="2738"/>
    </location>
</feature>